<protein>
    <submittedName>
        <fullName evidence="1">Uncharacterized protein</fullName>
    </submittedName>
</protein>
<dbReference type="AlphaFoldDB" id="A0A9P0BB90"/>
<name>A0A9P0BB90_BRAAE</name>
<reference evidence="1" key="1">
    <citation type="submission" date="2021-12" db="EMBL/GenBank/DDBJ databases">
        <authorList>
            <person name="King R."/>
        </authorList>
    </citation>
    <scope>NUCLEOTIDE SEQUENCE</scope>
</reference>
<dbReference type="PANTHER" id="PTHR47326:SF1">
    <property type="entry name" value="HTH PSQ-TYPE DOMAIN-CONTAINING PROTEIN"/>
    <property type="match status" value="1"/>
</dbReference>
<keyword evidence="2" id="KW-1185">Reference proteome</keyword>
<dbReference type="PANTHER" id="PTHR47326">
    <property type="entry name" value="TRANSPOSABLE ELEMENT TC3 TRANSPOSASE-LIKE PROTEIN"/>
    <property type="match status" value="1"/>
</dbReference>
<dbReference type="EMBL" id="OV121138">
    <property type="protein sequence ID" value="CAH0560600.1"/>
    <property type="molecule type" value="Genomic_DNA"/>
</dbReference>
<sequence>MHDRPRAKFPDEGLLQVDFAENFICEGQDEIFPRVFGYLKEHGTFSTVKLNEHNERRHLDQENNILNMVTNNPQISTRRVSNALNVPHATVWRRQVQRLEAGDGERRMTFSKWVIRNQGILRNCLFTDEAEFTRDGVYNIRNMHVWAGETQELHEKLN</sequence>
<evidence type="ECO:0000313" key="2">
    <source>
        <dbReference type="Proteomes" id="UP001154078"/>
    </source>
</evidence>
<accession>A0A9P0BB90</accession>
<dbReference type="Proteomes" id="UP001154078">
    <property type="component" value="Chromosome 7"/>
</dbReference>
<proteinExistence type="predicted"/>
<organism evidence="1 2">
    <name type="scientific">Brassicogethes aeneus</name>
    <name type="common">Rape pollen beetle</name>
    <name type="synonym">Meligethes aeneus</name>
    <dbReference type="NCBI Taxonomy" id="1431903"/>
    <lineage>
        <taxon>Eukaryota</taxon>
        <taxon>Metazoa</taxon>
        <taxon>Ecdysozoa</taxon>
        <taxon>Arthropoda</taxon>
        <taxon>Hexapoda</taxon>
        <taxon>Insecta</taxon>
        <taxon>Pterygota</taxon>
        <taxon>Neoptera</taxon>
        <taxon>Endopterygota</taxon>
        <taxon>Coleoptera</taxon>
        <taxon>Polyphaga</taxon>
        <taxon>Cucujiformia</taxon>
        <taxon>Nitidulidae</taxon>
        <taxon>Meligethinae</taxon>
        <taxon>Brassicogethes</taxon>
    </lineage>
</organism>
<dbReference type="OrthoDB" id="6753189at2759"/>
<gene>
    <name evidence="1" type="ORF">MELIAE_LOCUS10330</name>
</gene>
<evidence type="ECO:0000313" key="1">
    <source>
        <dbReference type="EMBL" id="CAH0560600.1"/>
    </source>
</evidence>